<evidence type="ECO:0000256" key="1">
    <source>
        <dbReference type="SAM" id="MobiDB-lite"/>
    </source>
</evidence>
<proteinExistence type="predicted"/>
<reference evidence="2 3" key="1">
    <citation type="submission" date="2013-09" db="EMBL/GenBank/DDBJ databases">
        <title>Complete genome sequence of Corynebacterium doosanense CAU 212(T) (=DSM 45436(T)), isolated from activated sludge.</title>
        <authorList>
            <person name="Schaffert L."/>
            <person name="Albersmeier A."/>
            <person name="Kalinowski J."/>
            <person name="Ruckert C."/>
        </authorList>
    </citation>
    <scope>NUCLEOTIDE SEQUENCE [LARGE SCALE GENOMIC DNA]</scope>
    <source>
        <strain evidence="2 3">CAU 212</strain>
    </source>
</reference>
<gene>
    <name evidence="2" type="ORF">CDOO_01245</name>
</gene>
<dbReference type="KEGG" id="cdo:CDOO_01245"/>
<protein>
    <submittedName>
        <fullName evidence="2">Uncharacterized protein</fullName>
    </submittedName>
</protein>
<dbReference type="Proteomes" id="UP000029914">
    <property type="component" value="Chromosome"/>
</dbReference>
<dbReference type="EMBL" id="CP006764">
    <property type="protein sequence ID" value="AIT60073.1"/>
    <property type="molecule type" value="Genomic_DNA"/>
</dbReference>
<evidence type="ECO:0000313" key="3">
    <source>
        <dbReference type="Proteomes" id="UP000029914"/>
    </source>
</evidence>
<evidence type="ECO:0000313" key="2">
    <source>
        <dbReference type="EMBL" id="AIT60073.1"/>
    </source>
</evidence>
<dbReference type="HOGENOM" id="CLU_064677_0_0_11"/>
<accession>A0A097ID61</accession>
<sequence length="378" mass="41985">MPRESYDVRALRSKAIASLRAGVVAFNGLDDDARMTRVLLHLQHSFEMLLKAGLLATGDTAVFDRKKRMAIGMETCVKRCQQQAGIKLTDEEAGTIRVLDNLRDGEQHWHQVVEEGLLYLHSRAAVTLFDDLLYRIWGLRLAEHIPARVLPISAEPPQGLDLLVDQEFERIAGLLKPGRRATAEAKGRARALLATEALSDPDAVEISESDVNRVVKGIREGKAREQVFPKLNGVASSTAGEGLTVEVRFVKKDGLPVTFTTEAAGDAAAIREVDLEKKFHMGPYDLADKSGINRTRAVGLRRHLGLDEDDDHYSHTFKFGSQSHRRYSNNALTAMREAKKTVDIESVWLAHRTLPSNYKMPQPACDQPGCVDSKSRRS</sequence>
<dbReference type="OrthoDB" id="5138762at2"/>
<organism evidence="2 3">
    <name type="scientific">Corynebacterium doosanense CAU 212 = DSM 45436</name>
    <dbReference type="NCBI Taxonomy" id="558173"/>
    <lineage>
        <taxon>Bacteria</taxon>
        <taxon>Bacillati</taxon>
        <taxon>Actinomycetota</taxon>
        <taxon>Actinomycetes</taxon>
        <taxon>Mycobacteriales</taxon>
        <taxon>Corynebacteriaceae</taxon>
        <taxon>Corynebacterium</taxon>
    </lineage>
</organism>
<feature type="region of interest" description="Disordered" evidence="1">
    <location>
        <begin position="358"/>
        <end position="378"/>
    </location>
</feature>
<dbReference type="AlphaFoldDB" id="A0A097ID61"/>
<name>A0A097ID61_9CORY</name>
<dbReference type="eggNOG" id="ENOG502Z7VD">
    <property type="taxonomic scope" value="Bacteria"/>
</dbReference>
<keyword evidence="3" id="KW-1185">Reference proteome</keyword>
<dbReference type="STRING" id="558173.CDOO_01245"/>